<sequence length="252" mass="27552">MSIMKELGLYPPEAEHADVEATPANELSVAKEVAKETERPTLRPLELLAAEAQDAFPHDTAQASAFRAYLLRGAHSPETRAIGNIVHENLRARGWTFVDIYGGTSVSVHPNERTHFMLTNKLNGCIATLIASERADGTRDVAMTHFPDLAQEKNFAVLKQIIGEEMSRAPKKKVVLLVTKKHAGAVAAYERELRQLLGPDVAIEVTTYTPDRANEATGMMVVEVPPTGKGSPRYQTWEKGGDLVTIGKDEIG</sequence>
<dbReference type="EMBL" id="MGEA01000058">
    <property type="protein sequence ID" value="OGL73474.1"/>
    <property type="molecule type" value="Genomic_DNA"/>
</dbReference>
<name>A0A1F7U6U4_9BACT</name>
<organism evidence="1 2">
    <name type="scientific">Candidatus Uhrbacteria bacterium RIFCSPHIGHO2_02_FULL_60_10</name>
    <dbReference type="NCBI Taxonomy" id="1802392"/>
    <lineage>
        <taxon>Bacteria</taxon>
        <taxon>Candidatus Uhriibacteriota</taxon>
    </lineage>
</organism>
<dbReference type="AlphaFoldDB" id="A0A1F7U6U4"/>
<comment type="caution">
    <text evidence="1">The sequence shown here is derived from an EMBL/GenBank/DDBJ whole genome shotgun (WGS) entry which is preliminary data.</text>
</comment>
<accession>A0A1F7U6U4</accession>
<reference evidence="1 2" key="1">
    <citation type="journal article" date="2016" name="Nat. Commun.">
        <title>Thousands of microbial genomes shed light on interconnected biogeochemical processes in an aquifer system.</title>
        <authorList>
            <person name="Anantharaman K."/>
            <person name="Brown C.T."/>
            <person name="Hug L.A."/>
            <person name="Sharon I."/>
            <person name="Castelle C.J."/>
            <person name="Probst A.J."/>
            <person name="Thomas B.C."/>
            <person name="Singh A."/>
            <person name="Wilkins M.J."/>
            <person name="Karaoz U."/>
            <person name="Brodie E.L."/>
            <person name="Williams K.H."/>
            <person name="Hubbard S.S."/>
            <person name="Banfield J.F."/>
        </authorList>
    </citation>
    <scope>NUCLEOTIDE SEQUENCE [LARGE SCALE GENOMIC DNA]</scope>
</reference>
<dbReference type="Proteomes" id="UP000177088">
    <property type="component" value="Unassembled WGS sequence"/>
</dbReference>
<gene>
    <name evidence="1" type="ORF">A3C96_01890</name>
</gene>
<protein>
    <submittedName>
        <fullName evidence="1">Uncharacterized protein</fullName>
    </submittedName>
</protein>
<evidence type="ECO:0000313" key="1">
    <source>
        <dbReference type="EMBL" id="OGL73474.1"/>
    </source>
</evidence>
<evidence type="ECO:0000313" key="2">
    <source>
        <dbReference type="Proteomes" id="UP000177088"/>
    </source>
</evidence>
<proteinExistence type="predicted"/>